<reference evidence="2" key="1">
    <citation type="submission" date="2015-01" db="EMBL/GenBank/DDBJ databases">
        <authorList>
            <person name="Durling Mikael"/>
        </authorList>
    </citation>
    <scope>NUCLEOTIDE SEQUENCE</scope>
</reference>
<dbReference type="PROSITE" id="PS51257">
    <property type="entry name" value="PROKAR_LIPOPROTEIN"/>
    <property type="match status" value="1"/>
</dbReference>
<dbReference type="AlphaFoldDB" id="A0A0B7KAC0"/>
<evidence type="ECO:0000313" key="2">
    <source>
        <dbReference type="EMBL" id="CEO51825.1"/>
    </source>
</evidence>
<organism evidence="2">
    <name type="scientific">Bionectria ochroleuca</name>
    <name type="common">Gliocladium roseum</name>
    <dbReference type="NCBI Taxonomy" id="29856"/>
    <lineage>
        <taxon>Eukaryota</taxon>
        <taxon>Fungi</taxon>
        <taxon>Dikarya</taxon>
        <taxon>Ascomycota</taxon>
        <taxon>Pezizomycotina</taxon>
        <taxon>Sordariomycetes</taxon>
        <taxon>Hypocreomycetidae</taxon>
        <taxon>Hypocreales</taxon>
        <taxon>Bionectriaceae</taxon>
        <taxon>Clonostachys</taxon>
    </lineage>
</organism>
<gene>
    <name evidence="2" type="ORF">BN869_000007883_1</name>
</gene>
<protein>
    <recommendedName>
        <fullName evidence="3">CBM1 domain-containing protein</fullName>
    </recommendedName>
</protein>
<accession>A0A0B7KAC0</accession>
<evidence type="ECO:0008006" key="3">
    <source>
        <dbReference type="Google" id="ProtNLM"/>
    </source>
</evidence>
<name>A0A0B7KAC0_BIOOC</name>
<sequence>MKAFTVTAASLAVVASALPQGSGQQCTPATYSCTPDDLGWQVCNTSGTWVFAGNCPPKTICKFDQQNQSPYCVAPNVVISGTQ</sequence>
<feature type="signal peptide" evidence="1">
    <location>
        <begin position="1"/>
        <end position="23"/>
    </location>
</feature>
<dbReference type="EMBL" id="CDPU01000025">
    <property type="protein sequence ID" value="CEO51825.1"/>
    <property type="molecule type" value="Genomic_DNA"/>
</dbReference>
<evidence type="ECO:0000256" key="1">
    <source>
        <dbReference type="SAM" id="SignalP"/>
    </source>
</evidence>
<proteinExistence type="predicted"/>
<keyword evidence="1" id="KW-0732">Signal</keyword>
<feature type="chain" id="PRO_5002118380" description="CBM1 domain-containing protein" evidence="1">
    <location>
        <begin position="24"/>
        <end position="83"/>
    </location>
</feature>